<dbReference type="Pfam" id="PF00931">
    <property type="entry name" value="NB-ARC"/>
    <property type="match status" value="1"/>
</dbReference>
<comment type="caution">
    <text evidence="2">The sequence shown here is derived from an EMBL/GenBank/DDBJ whole genome shotgun (WGS) entry which is preliminary data.</text>
</comment>
<evidence type="ECO:0000313" key="2">
    <source>
        <dbReference type="EMBL" id="KAL0303010.1"/>
    </source>
</evidence>
<dbReference type="AlphaFoldDB" id="A0AAW2KAY5"/>
<reference evidence="2" key="1">
    <citation type="submission" date="2020-06" db="EMBL/GenBank/DDBJ databases">
        <authorList>
            <person name="Li T."/>
            <person name="Hu X."/>
            <person name="Zhang T."/>
            <person name="Song X."/>
            <person name="Zhang H."/>
            <person name="Dai N."/>
            <person name="Sheng W."/>
            <person name="Hou X."/>
            <person name="Wei L."/>
        </authorList>
    </citation>
    <scope>NUCLEOTIDE SEQUENCE</scope>
    <source>
        <strain evidence="2">G02</strain>
        <tissue evidence="2">Leaf</tissue>
    </source>
</reference>
<name>A0AAW2KAY5_SESRA</name>
<feature type="domain" description="NB-ARC" evidence="1">
    <location>
        <begin position="1"/>
        <end position="105"/>
    </location>
</feature>
<dbReference type="Gene3D" id="3.40.50.300">
    <property type="entry name" value="P-loop containing nucleotide triphosphate hydrolases"/>
    <property type="match status" value="1"/>
</dbReference>
<reference evidence="2" key="2">
    <citation type="journal article" date="2024" name="Plant">
        <title>Genomic evolution and insights into agronomic trait innovations of Sesamum species.</title>
        <authorList>
            <person name="Miao H."/>
            <person name="Wang L."/>
            <person name="Qu L."/>
            <person name="Liu H."/>
            <person name="Sun Y."/>
            <person name="Le M."/>
            <person name="Wang Q."/>
            <person name="Wei S."/>
            <person name="Zheng Y."/>
            <person name="Lin W."/>
            <person name="Duan Y."/>
            <person name="Cao H."/>
            <person name="Xiong S."/>
            <person name="Wang X."/>
            <person name="Wei L."/>
            <person name="Li C."/>
            <person name="Ma Q."/>
            <person name="Ju M."/>
            <person name="Zhao R."/>
            <person name="Li G."/>
            <person name="Mu C."/>
            <person name="Tian Q."/>
            <person name="Mei H."/>
            <person name="Zhang T."/>
            <person name="Gao T."/>
            <person name="Zhang H."/>
        </authorList>
    </citation>
    <scope>NUCLEOTIDE SEQUENCE</scope>
    <source>
        <strain evidence="2">G02</strain>
    </source>
</reference>
<dbReference type="GO" id="GO:0043531">
    <property type="term" value="F:ADP binding"/>
    <property type="evidence" value="ECO:0007669"/>
    <property type="project" value="InterPro"/>
</dbReference>
<proteinExistence type="predicted"/>
<sequence>MGGIGKSTLAREVYNHAAVATQFDCRAWAVVSREFNPREIIKSLMLQLVKQDKQREMLEIMEKSDLQNVKNMLHQQLQGKRYFLVLDDVWQDEAWESLAPAFPDEDFIVP</sequence>
<dbReference type="InterPro" id="IPR002182">
    <property type="entry name" value="NB-ARC"/>
</dbReference>
<dbReference type="SUPFAM" id="SSF52540">
    <property type="entry name" value="P-loop containing nucleoside triphosphate hydrolases"/>
    <property type="match status" value="1"/>
</dbReference>
<dbReference type="PANTHER" id="PTHR19338:SF73">
    <property type="entry name" value="DISEASE RESISTANCE PROTEIN RGA2-LIKE"/>
    <property type="match status" value="1"/>
</dbReference>
<accession>A0AAW2KAY5</accession>
<dbReference type="EMBL" id="JACGWJ010000029">
    <property type="protein sequence ID" value="KAL0303010.1"/>
    <property type="molecule type" value="Genomic_DNA"/>
</dbReference>
<gene>
    <name evidence="2" type="ORF">Sradi_6169100</name>
</gene>
<evidence type="ECO:0000259" key="1">
    <source>
        <dbReference type="Pfam" id="PF00931"/>
    </source>
</evidence>
<dbReference type="InterPro" id="IPR027417">
    <property type="entry name" value="P-loop_NTPase"/>
</dbReference>
<organism evidence="2">
    <name type="scientific">Sesamum radiatum</name>
    <name type="common">Black benniseed</name>
    <dbReference type="NCBI Taxonomy" id="300843"/>
    <lineage>
        <taxon>Eukaryota</taxon>
        <taxon>Viridiplantae</taxon>
        <taxon>Streptophyta</taxon>
        <taxon>Embryophyta</taxon>
        <taxon>Tracheophyta</taxon>
        <taxon>Spermatophyta</taxon>
        <taxon>Magnoliopsida</taxon>
        <taxon>eudicotyledons</taxon>
        <taxon>Gunneridae</taxon>
        <taxon>Pentapetalae</taxon>
        <taxon>asterids</taxon>
        <taxon>lamiids</taxon>
        <taxon>Lamiales</taxon>
        <taxon>Pedaliaceae</taxon>
        <taxon>Sesamum</taxon>
    </lineage>
</organism>
<protein>
    <submittedName>
        <fullName evidence="2">Disease resistance protein</fullName>
    </submittedName>
</protein>
<dbReference type="PANTHER" id="PTHR19338">
    <property type="entry name" value="TRANSLOCASE OF INNER MITOCHONDRIAL MEMBRANE 13 HOMOLOG"/>
    <property type="match status" value="1"/>
</dbReference>